<protein>
    <submittedName>
        <fullName evidence="2">Uncharacterized protein</fullName>
    </submittedName>
</protein>
<evidence type="ECO:0000313" key="3">
    <source>
        <dbReference type="Proteomes" id="UP000267249"/>
    </source>
</evidence>
<sequence>MRDFLKNVTDGLVPAVTANISAAAQAAIDGAATLLTPGAGVIRQDGAVSQNPQAFGFAFEHLQAIGYNLQSSLQGSGNRAWQVPADGTAAGTDIYVTDAVGRMIASIQAKVGSADYVTRQVNSGRYGDQAVVTDAANQGIDGASVVIEVDGIRSLPIDRGTAEWVAAHPFEAAALIEVVAIGGEAVAGGVSGAAINAAIATMLEGIKLAGAYARGEGAPSEEQLQAFQQVVLQALQAGFIRGAAIKLLQRLLQGNAFAVLGFAIAAEAAPALIQMLQGHLTLEQAIAQVGPSALTAGMVTTVVLLFPPVGALLFSASVLQAVWAEVTPEFRAYVLEGIAAAGRGAVAGVQAGQAHLKAQPWDLFGASSASALASSAEMQAMQGELDSLLE</sequence>
<dbReference type="AlphaFoldDB" id="A0AAN1QQ89"/>
<dbReference type="RefSeq" id="WP_208674119.1">
    <property type="nucleotide sequence ID" value="NZ_CP030139.2"/>
</dbReference>
<accession>A0AAN1QQ89</accession>
<gene>
    <name evidence="2" type="ORF">DOP62_12165</name>
</gene>
<organism evidence="2 3">
    <name type="scientific">Synechococcus elongatus PCC 11801</name>
    <dbReference type="NCBI Taxonomy" id="2219813"/>
    <lineage>
        <taxon>Bacteria</taxon>
        <taxon>Bacillati</taxon>
        <taxon>Cyanobacteriota</taxon>
        <taxon>Cyanophyceae</taxon>
        <taxon>Synechococcales</taxon>
        <taxon>Synechococcaceae</taxon>
        <taxon>Synechococcus</taxon>
    </lineage>
</organism>
<name>A0AAN1QQ89_SYNEL</name>
<dbReference type="Proteomes" id="UP000267249">
    <property type="component" value="Chromosome"/>
</dbReference>
<keyword evidence="1" id="KW-0472">Membrane</keyword>
<feature type="transmembrane region" description="Helical" evidence="1">
    <location>
        <begin position="256"/>
        <end position="273"/>
    </location>
</feature>
<keyword evidence="1" id="KW-0812">Transmembrane</keyword>
<proteinExistence type="predicted"/>
<feature type="transmembrane region" description="Helical" evidence="1">
    <location>
        <begin position="293"/>
        <end position="314"/>
    </location>
</feature>
<evidence type="ECO:0000313" key="2">
    <source>
        <dbReference type="EMBL" id="AZB73364.1"/>
    </source>
</evidence>
<keyword evidence="1" id="KW-1133">Transmembrane helix</keyword>
<dbReference type="EMBL" id="CP030139">
    <property type="protein sequence ID" value="AZB73364.1"/>
    <property type="molecule type" value="Genomic_DNA"/>
</dbReference>
<reference evidence="2 3" key="1">
    <citation type="journal article" date="2018" name="Sci. Rep.">
        <title>Genome Features and Biochemical Characteristics of a Robust, Fast Growing and Naturally Transformable Cyanobacterium Synechococcus elongatus PCC 11801 Isolated from India.</title>
        <authorList>
            <person name="Jaiswal D."/>
            <person name="Sengupta A."/>
            <person name="Sohoni S."/>
            <person name="Sengupta S."/>
            <person name="Phadnavis A.G."/>
            <person name="Pakrasi H.B."/>
            <person name="Wangikar P.P."/>
        </authorList>
    </citation>
    <scope>NUCLEOTIDE SEQUENCE [LARGE SCALE GENOMIC DNA]</scope>
    <source>
        <strain evidence="2 3">PCC 11801</strain>
    </source>
</reference>
<evidence type="ECO:0000256" key="1">
    <source>
        <dbReference type="SAM" id="Phobius"/>
    </source>
</evidence>